<comment type="caution">
    <text evidence="1">The sequence shown here is derived from an EMBL/GenBank/DDBJ whole genome shotgun (WGS) entry which is preliminary data.</text>
</comment>
<proteinExistence type="predicted"/>
<sequence>MAALASADLEAWLASYDARRALADEQPQLLEIHHPQFHSALDAETVNVTQTQMVSAAERSAWDSVLTAWMPQQFRGFLGPARSGDLALEVDREEQPGSLASAMDLLRDKVDNYFGWSKKCLDKSWLAKRGAAQATMLILDVCADDARSELLQTKVFTLLLGERYRSHADVLFKYTQGAWQTAGGGSISAPDLEFLILSLRRAQAYFWAMGRNEVSRDFDTVAWELRVMPGVAFSDCCLARLLPLFSLFQLPCFLTTAGGHVTQAKKDPRHGCYIYVPVSLAWTATDHDRRRMVEREFQQQGHNFFQCVMLTFDEVRPGQGLLEDVFKVFVGGGYMPLRRNHEAETRYASWEYCAKAWLMNSGDIPHVPTAMETSHARRFRCTFLRNTLTYESGEVSIKDRIFAADADAKSFCSSPSAVWVFYHDWLFPYMTRRTPSQWYEALAHVATGSQTAKDTDWLLRRLARVTDTSSPDEQPEGPKNSCGSAAAAAAERLVREAHSLVTTAFFAPSAINRVAADYNPGVGARSKGSTKKLRVEYLQEAIQKWPHLIRQCSAVAGKQLKFQRRSVDPVAMDLALQLEDDGPEAVFGTWAEWTWPTDLTGEPIADIFYEGEDAKAWPDARTDWRVACHVDLSRLEAYAASRQDCRQDQVEQFLQHVQRHGRPDTSGHVAIDHAP</sequence>
<protein>
    <submittedName>
        <fullName evidence="1">Uncharacterized protein</fullName>
    </submittedName>
</protein>
<evidence type="ECO:0000313" key="2">
    <source>
        <dbReference type="Proteomes" id="UP000601435"/>
    </source>
</evidence>
<dbReference type="AlphaFoldDB" id="A0A812NNY6"/>
<accession>A0A812NNY6</accession>
<dbReference type="Proteomes" id="UP000601435">
    <property type="component" value="Unassembled WGS sequence"/>
</dbReference>
<organism evidence="1 2">
    <name type="scientific">Symbiodinium necroappetens</name>
    <dbReference type="NCBI Taxonomy" id="1628268"/>
    <lineage>
        <taxon>Eukaryota</taxon>
        <taxon>Sar</taxon>
        <taxon>Alveolata</taxon>
        <taxon>Dinophyceae</taxon>
        <taxon>Suessiales</taxon>
        <taxon>Symbiodiniaceae</taxon>
        <taxon>Symbiodinium</taxon>
    </lineage>
</organism>
<keyword evidence="2" id="KW-1185">Reference proteome</keyword>
<dbReference type="OrthoDB" id="10270622at2759"/>
<evidence type="ECO:0000313" key="1">
    <source>
        <dbReference type="EMBL" id="CAE7300863.1"/>
    </source>
</evidence>
<gene>
    <name evidence="1" type="ORF">SNEC2469_LOCUS7426</name>
</gene>
<dbReference type="EMBL" id="CAJNJA010012615">
    <property type="protein sequence ID" value="CAE7300863.1"/>
    <property type="molecule type" value="Genomic_DNA"/>
</dbReference>
<name>A0A812NNY6_9DINO</name>
<reference evidence="1" key="1">
    <citation type="submission" date="2021-02" db="EMBL/GenBank/DDBJ databases">
        <authorList>
            <person name="Dougan E. K."/>
            <person name="Rhodes N."/>
            <person name="Thang M."/>
            <person name="Chan C."/>
        </authorList>
    </citation>
    <scope>NUCLEOTIDE SEQUENCE</scope>
</reference>